<dbReference type="AlphaFoldDB" id="A0AAX4PDI0"/>
<protein>
    <submittedName>
        <fullName evidence="1">Uncharacterized protein</fullName>
    </submittedName>
</protein>
<organism evidence="1 2">
    <name type="scientific">Chloropicon roscoffensis</name>
    <dbReference type="NCBI Taxonomy" id="1461544"/>
    <lineage>
        <taxon>Eukaryota</taxon>
        <taxon>Viridiplantae</taxon>
        <taxon>Chlorophyta</taxon>
        <taxon>Chloropicophyceae</taxon>
        <taxon>Chloropicales</taxon>
        <taxon>Chloropicaceae</taxon>
        <taxon>Chloropicon</taxon>
    </lineage>
</organism>
<sequence>MVDPPLEGRDWCLGARVLVADDAGAECVSVGSPGRPGGLSSSQLCALLSSFCGFEEKHGTRTMATWPAREGGCRLELGRRNPRTGLRAFVVQPWTPALAPKEVGGLLRLSEKVVDAIGTPWAVAERAAGGRRSSAIAARHPAAAELGPALRAAVERTASAAEEEEEGGEDPPKTRAETMLRQIESQVSREAAYCATAWVQRRGRPLAWTDESALVPEVEGAAGDELGLTAKACAVIATAAMEGGGGGEGGGLGYWCRRVYLGDDFLDSGQDPEAALCSLHVFRPCGKHFNGGGLALAMICEGTASLDRAKDFAIFASVRAGLAELSPPPR</sequence>
<evidence type="ECO:0000313" key="1">
    <source>
        <dbReference type="EMBL" id="WZN63999.1"/>
    </source>
</evidence>
<dbReference type="EMBL" id="CP151508">
    <property type="protein sequence ID" value="WZN63999.1"/>
    <property type="molecule type" value="Genomic_DNA"/>
</dbReference>
<reference evidence="1 2" key="1">
    <citation type="submission" date="2024-03" db="EMBL/GenBank/DDBJ databases">
        <title>Complete genome sequence of the green alga Chloropicon roscoffensis RCC1871.</title>
        <authorList>
            <person name="Lemieux C."/>
            <person name="Pombert J.-F."/>
            <person name="Otis C."/>
            <person name="Turmel M."/>
        </authorList>
    </citation>
    <scope>NUCLEOTIDE SEQUENCE [LARGE SCALE GENOMIC DNA]</scope>
    <source>
        <strain evidence="1 2">RCC1871</strain>
    </source>
</reference>
<name>A0AAX4PDI0_9CHLO</name>
<keyword evidence="2" id="KW-1185">Reference proteome</keyword>
<evidence type="ECO:0000313" key="2">
    <source>
        <dbReference type="Proteomes" id="UP001472866"/>
    </source>
</evidence>
<dbReference type="Proteomes" id="UP001472866">
    <property type="component" value="Chromosome 08"/>
</dbReference>
<gene>
    <name evidence="1" type="ORF">HKI87_08g55530</name>
</gene>
<accession>A0AAX4PDI0</accession>
<proteinExistence type="predicted"/>